<evidence type="ECO:0000313" key="3">
    <source>
        <dbReference type="Proteomes" id="UP000593838"/>
    </source>
</evidence>
<reference evidence="2 3" key="1">
    <citation type="submission" date="2020-07" db="EMBL/GenBank/DDBJ databases">
        <title>Taxonomic proposal: Crassvirales, a new order of highly abundant and diverse bacterial viruses.</title>
        <authorList>
            <person name="Shkoporov A.N."/>
            <person name="Stockdale S.R."/>
            <person name="Guerin E."/>
            <person name="Ross R.P."/>
            <person name="Hill C."/>
        </authorList>
    </citation>
    <scope>NUCLEOTIDE SEQUENCE [LARGE SCALE GENOMIC DNA]</scope>
</reference>
<dbReference type="GO" id="GO:0016787">
    <property type="term" value="F:hydrolase activity"/>
    <property type="evidence" value="ECO:0007669"/>
    <property type="project" value="UniProtKB-KW"/>
</dbReference>
<dbReference type="Gene3D" id="3.60.21.10">
    <property type="match status" value="1"/>
</dbReference>
<sequence>MKVTAISDLHGNLIDIEPCDLLLICGDISPLEIQRDYIQMTKWIFNEFQEWIMKIDCPTIILTPGNHDFWFEKMITQSNTYLFNKLTILIDGETKVYNSTDDKWYKIYGTPWCKQCGPWAFMANHAELAKKYEKIPKDLDILMTHEASNLAEVGTTHDNGTEIQYCCAALTDEIRRKKPKYALCGHVHTGNHNITACPVYDYVFQEETEWTNVRVANVSILDESYSIYFRPTTFEL</sequence>
<organism evidence="2 3">
    <name type="scientific">uncultured phage cr50_1</name>
    <dbReference type="NCBI Taxonomy" id="2772059"/>
    <lineage>
        <taxon>Viruses</taxon>
        <taxon>Duplodnaviria</taxon>
        <taxon>Heunggongvirae</taxon>
        <taxon>Uroviricota</taxon>
        <taxon>Caudoviricetes</taxon>
        <taxon>Crassvirales</taxon>
        <taxon>Suoliviridae</taxon>
        <taxon>Boorivirinae</taxon>
        <taxon>Cohcovirus</taxon>
        <taxon>Cohcovirus hiberniae</taxon>
    </lineage>
</organism>
<protein>
    <submittedName>
        <fullName evidence="2">Hydrolase</fullName>
    </submittedName>
</protein>
<feature type="domain" description="Calcineurin-like phosphoesterase" evidence="1">
    <location>
        <begin position="1"/>
        <end position="189"/>
    </location>
</feature>
<dbReference type="PANTHER" id="PTHR12905">
    <property type="entry name" value="METALLOPHOSPHOESTERASE"/>
    <property type="match status" value="1"/>
</dbReference>
<evidence type="ECO:0000313" key="2">
    <source>
        <dbReference type="EMBL" id="QOR58053.1"/>
    </source>
</evidence>
<dbReference type="InterPro" id="IPR029052">
    <property type="entry name" value="Metallo-depent_PP-like"/>
</dbReference>
<evidence type="ECO:0000259" key="1">
    <source>
        <dbReference type="Pfam" id="PF00149"/>
    </source>
</evidence>
<dbReference type="InterPro" id="IPR004843">
    <property type="entry name" value="Calcineurin-like_PHP"/>
</dbReference>
<keyword evidence="2" id="KW-0378">Hydrolase</keyword>
<dbReference type="RefSeq" id="YP_010110211.1">
    <property type="nucleotide sequence ID" value="NC_055868.1"/>
</dbReference>
<dbReference type="InterPro" id="IPR051693">
    <property type="entry name" value="UPF0046_metallophosphoest"/>
</dbReference>
<accession>A0A7M1RUH7</accession>
<dbReference type="Proteomes" id="UP000593838">
    <property type="component" value="Segment"/>
</dbReference>
<name>A0A7M1RUH7_9CAUD</name>
<dbReference type="EMBL" id="MT774375">
    <property type="protein sequence ID" value="QOR58053.1"/>
    <property type="molecule type" value="Genomic_DNA"/>
</dbReference>
<dbReference type="KEGG" id="vg:65128505"/>
<dbReference type="GeneID" id="65128505"/>
<dbReference type="SUPFAM" id="SSF56300">
    <property type="entry name" value="Metallo-dependent phosphatases"/>
    <property type="match status" value="1"/>
</dbReference>
<dbReference type="Pfam" id="PF00149">
    <property type="entry name" value="Metallophos"/>
    <property type="match status" value="1"/>
</dbReference>
<keyword evidence="3" id="KW-1185">Reference proteome</keyword>
<proteinExistence type="predicted"/>
<dbReference type="PANTHER" id="PTHR12905:SF0">
    <property type="entry name" value="CALCINEURIN-LIKE PHOSPHOESTERASE DOMAIN-CONTAINING PROTEIN"/>
    <property type="match status" value="1"/>
</dbReference>